<evidence type="ECO:0000313" key="2">
    <source>
        <dbReference type="Proteomes" id="UP001226577"/>
    </source>
</evidence>
<accession>A0ABT9RVF2</accession>
<dbReference type="EMBL" id="JAUSRE010000010">
    <property type="protein sequence ID" value="MDP9888638.1"/>
    <property type="molecule type" value="Genomic_DNA"/>
</dbReference>
<gene>
    <name evidence="1" type="ORF">J2X98_002231</name>
</gene>
<name>A0ABT9RVF2_9MICC</name>
<organism evidence="1 2">
    <name type="scientific">Pseudarthrobacter enclensis</name>
    <dbReference type="NCBI Taxonomy" id="993070"/>
    <lineage>
        <taxon>Bacteria</taxon>
        <taxon>Bacillati</taxon>
        <taxon>Actinomycetota</taxon>
        <taxon>Actinomycetes</taxon>
        <taxon>Micrococcales</taxon>
        <taxon>Micrococcaceae</taxon>
        <taxon>Pseudarthrobacter</taxon>
    </lineage>
</organism>
<reference evidence="1 2" key="1">
    <citation type="submission" date="2023-07" db="EMBL/GenBank/DDBJ databases">
        <title>Sorghum-associated microbial communities from plants grown in Nebraska, USA.</title>
        <authorList>
            <person name="Schachtman D."/>
        </authorList>
    </citation>
    <scope>NUCLEOTIDE SEQUENCE [LARGE SCALE GENOMIC DNA]</scope>
    <source>
        <strain evidence="1 2">CC222</strain>
    </source>
</reference>
<dbReference type="RefSeq" id="WP_236803187.1">
    <property type="nucleotide sequence ID" value="NZ_JAUSRE010000010.1"/>
</dbReference>
<proteinExistence type="predicted"/>
<protein>
    <submittedName>
        <fullName evidence="1">Uncharacterized protein</fullName>
    </submittedName>
</protein>
<keyword evidence="2" id="KW-1185">Reference proteome</keyword>
<comment type="caution">
    <text evidence="1">The sequence shown here is derived from an EMBL/GenBank/DDBJ whole genome shotgun (WGS) entry which is preliminary data.</text>
</comment>
<dbReference type="Proteomes" id="UP001226577">
    <property type="component" value="Unassembled WGS sequence"/>
</dbReference>
<sequence>MKLTTTPKGSRGRVSDPASEQEYAQALLRLLDANLSLYDDMNRWPKSEPGSLLFEDDQATYPFPISNDVRYLLLVAADNLNGLRSMILEATENGQPRLNLHVFAPYTLIRNAIECASTALWIMTPAERHERVLRLAQFELEDAKKNKAALTAFGGSGEETFNRKKGIIEGIIRRYAELSWKGVDDGFRITGLLRTIGSLPGLEGLNPLGKWQIASGMAHGKRWVGTLLSDLKEDAQPTTKGDSTFLLYGSFERVFWLAQCAQTLLYEASNQVIEKSQETTGDQAQGNNVEDPR</sequence>
<evidence type="ECO:0000313" key="1">
    <source>
        <dbReference type="EMBL" id="MDP9888638.1"/>
    </source>
</evidence>